<name>A0ABP6F614_9ACTN</name>
<keyword evidence="3" id="KW-1185">Reference proteome</keyword>
<dbReference type="RefSeq" id="WP_346152400.1">
    <property type="nucleotide sequence ID" value="NZ_BAAATE010000023.1"/>
</dbReference>
<reference evidence="3" key="1">
    <citation type="journal article" date="2019" name="Int. J. Syst. Evol. Microbiol.">
        <title>The Global Catalogue of Microorganisms (GCM) 10K type strain sequencing project: providing services to taxonomists for standard genome sequencing and annotation.</title>
        <authorList>
            <consortium name="The Broad Institute Genomics Platform"/>
            <consortium name="The Broad Institute Genome Sequencing Center for Infectious Disease"/>
            <person name="Wu L."/>
            <person name="Ma J."/>
        </authorList>
    </citation>
    <scope>NUCLEOTIDE SEQUENCE [LARGE SCALE GENOMIC DNA]</scope>
    <source>
        <strain evidence="3">JCM 6835</strain>
    </source>
</reference>
<dbReference type="Proteomes" id="UP001501666">
    <property type="component" value="Unassembled WGS sequence"/>
</dbReference>
<protein>
    <submittedName>
        <fullName evidence="2">Uncharacterized protein</fullName>
    </submittedName>
</protein>
<proteinExistence type="predicted"/>
<comment type="caution">
    <text evidence="2">The sequence shown here is derived from an EMBL/GenBank/DDBJ whole genome shotgun (WGS) entry which is preliminary data.</text>
</comment>
<keyword evidence="1" id="KW-0732">Signal</keyword>
<evidence type="ECO:0000256" key="1">
    <source>
        <dbReference type="SAM" id="SignalP"/>
    </source>
</evidence>
<evidence type="ECO:0000313" key="3">
    <source>
        <dbReference type="Proteomes" id="UP001501666"/>
    </source>
</evidence>
<gene>
    <name evidence="2" type="ORF">GCM10010412_069270</name>
</gene>
<feature type="signal peptide" evidence="1">
    <location>
        <begin position="1"/>
        <end position="22"/>
    </location>
</feature>
<accession>A0ABP6F614</accession>
<sequence>MRRIIATLVTSGVVAIGFTAVAALPSAADSVRITSVSVDSVRITGVTVDGGAGTDNREW</sequence>
<feature type="chain" id="PRO_5045240204" evidence="1">
    <location>
        <begin position="23"/>
        <end position="59"/>
    </location>
</feature>
<dbReference type="EMBL" id="BAAATE010000023">
    <property type="protein sequence ID" value="GAA2683493.1"/>
    <property type="molecule type" value="Genomic_DNA"/>
</dbReference>
<organism evidence="2 3">
    <name type="scientific">Nonomuraea recticatena</name>
    <dbReference type="NCBI Taxonomy" id="46178"/>
    <lineage>
        <taxon>Bacteria</taxon>
        <taxon>Bacillati</taxon>
        <taxon>Actinomycetota</taxon>
        <taxon>Actinomycetes</taxon>
        <taxon>Streptosporangiales</taxon>
        <taxon>Streptosporangiaceae</taxon>
        <taxon>Nonomuraea</taxon>
    </lineage>
</organism>
<evidence type="ECO:0000313" key="2">
    <source>
        <dbReference type="EMBL" id="GAA2683493.1"/>
    </source>
</evidence>